<dbReference type="InterPro" id="IPR029063">
    <property type="entry name" value="SAM-dependent_MTases_sf"/>
</dbReference>
<dbReference type="PANTHER" id="PTHR20883">
    <property type="entry name" value="PHYTANOYL-COA DIOXYGENASE DOMAIN CONTAINING 1"/>
    <property type="match status" value="1"/>
</dbReference>
<organism evidence="1 2">
    <name type="scientific">Rotaria magnacalcarata</name>
    <dbReference type="NCBI Taxonomy" id="392030"/>
    <lineage>
        <taxon>Eukaryota</taxon>
        <taxon>Metazoa</taxon>
        <taxon>Spiralia</taxon>
        <taxon>Gnathifera</taxon>
        <taxon>Rotifera</taxon>
        <taxon>Eurotatoria</taxon>
        <taxon>Bdelloidea</taxon>
        <taxon>Philodinida</taxon>
        <taxon>Philodinidae</taxon>
        <taxon>Rotaria</taxon>
    </lineage>
</organism>
<dbReference type="EMBL" id="CAJNRG010015915">
    <property type="protein sequence ID" value="CAF2186826.1"/>
    <property type="molecule type" value="Genomic_DNA"/>
</dbReference>
<protein>
    <submittedName>
        <fullName evidence="1">Uncharacterized protein</fullName>
    </submittedName>
</protein>
<name>A0A816ZC35_9BILA</name>
<dbReference type="SUPFAM" id="SSF51197">
    <property type="entry name" value="Clavaminate synthase-like"/>
    <property type="match status" value="1"/>
</dbReference>
<evidence type="ECO:0000313" key="1">
    <source>
        <dbReference type="EMBL" id="CAF2186826.1"/>
    </source>
</evidence>
<evidence type="ECO:0000313" key="2">
    <source>
        <dbReference type="Proteomes" id="UP000663887"/>
    </source>
</evidence>
<gene>
    <name evidence="1" type="ORF">XDN619_LOCUS32067</name>
</gene>
<proteinExistence type="predicted"/>
<dbReference type="Proteomes" id="UP000663887">
    <property type="component" value="Unassembled WGS sequence"/>
</dbReference>
<dbReference type="Gene3D" id="2.60.120.620">
    <property type="entry name" value="q2cbj1_9rhob like domain"/>
    <property type="match status" value="1"/>
</dbReference>
<dbReference type="Gene3D" id="3.40.50.150">
    <property type="entry name" value="Vaccinia Virus protein VP39"/>
    <property type="match status" value="1"/>
</dbReference>
<reference evidence="1" key="1">
    <citation type="submission" date="2021-02" db="EMBL/GenBank/DDBJ databases">
        <authorList>
            <person name="Nowell W R."/>
        </authorList>
    </citation>
    <scope>NUCLEOTIDE SEQUENCE</scope>
</reference>
<dbReference type="AlphaFoldDB" id="A0A816ZC35"/>
<comment type="caution">
    <text evidence="1">The sequence shown here is derived from an EMBL/GenBank/DDBJ whole genome shotgun (WGS) entry which is preliminary data.</text>
</comment>
<accession>A0A816ZC35</accession>
<sequence>MTEVKRTTDDLCRLLWRDGAIRAINHEFVEGISKEDIYKMRIDARSFGSEKLLQSKAIQNLFYETLAVEMSEQLYGKENIALSKTKVQIALRFPQDVEDNSLAYFPWHIDNVYPGSLKGFGLLVGIFLNDTLAPDSGNFTVFPGGHLVLEEHFRKPQYSNSLYRDKVGRINLPTVNIGNQHQILARAGDIVICHHQLPHRAAPNISPNIRMAVFFRVYHKHLPLDHPTDCYLRELAPVNLWSIGWKGMKTIERDDGVMIDIDVPSFCDCTEKSKPLDIEVITTNSVLSLQWIRGNKCSDTFEYWNSSVLFVVNLIQRSGIILEIGCANGFFLACLCQQMKRKSMQIIPYGIEYDSSVFKCKRLFPKLYEDGHFIQIDLSSFLTSIQNEAPAFPPYFDFICWNIWADFKLEMKLGKYWVTKLRTILVPDGILLVRWNGTKKENEINSKILNDIIMETFRNNEKVDTEISTQQSFSVIHLNGL</sequence>
<dbReference type="PANTHER" id="PTHR20883:SF51">
    <property type="entry name" value="PHYTANOYL-COA HYDROXYLASE"/>
    <property type="match status" value="1"/>
</dbReference>
<dbReference type="SUPFAM" id="SSF53335">
    <property type="entry name" value="S-adenosyl-L-methionine-dependent methyltransferases"/>
    <property type="match status" value="1"/>
</dbReference>